<sequence>MWPPSVSKETNFSPYAAGEDDDSIFSRKFLEVSPVFYNPTNQSARCFPIPRGNTIILSPDAWNLAIRCSLITDSRIREGKHILLPCFLP</sequence>
<accession>A0A8J5R6P0</accession>
<organism evidence="1 3">
    <name type="scientific">Zizania palustris</name>
    <name type="common">Northern wild rice</name>
    <dbReference type="NCBI Taxonomy" id="103762"/>
    <lineage>
        <taxon>Eukaryota</taxon>
        <taxon>Viridiplantae</taxon>
        <taxon>Streptophyta</taxon>
        <taxon>Embryophyta</taxon>
        <taxon>Tracheophyta</taxon>
        <taxon>Spermatophyta</taxon>
        <taxon>Magnoliopsida</taxon>
        <taxon>Liliopsida</taxon>
        <taxon>Poales</taxon>
        <taxon>Poaceae</taxon>
        <taxon>BOP clade</taxon>
        <taxon>Oryzoideae</taxon>
        <taxon>Oryzeae</taxon>
        <taxon>Zizaniinae</taxon>
        <taxon>Zizania</taxon>
    </lineage>
</organism>
<dbReference type="AlphaFoldDB" id="A0A8J5R6P0"/>
<comment type="caution">
    <text evidence="1">The sequence shown here is derived from an EMBL/GenBank/DDBJ whole genome shotgun (WGS) entry which is preliminary data.</text>
</comment>
<dbReference type="EMBL" id="JAAALK010000961">
    <property type="protein sequence ID" value="KAG8043302.1"/>
    <property type="molecule type" value="Genomic_DNA"/>
</dbReference>
<reference evidence="1" key="2">
    <citation type="submission" date="2021-02" db="EMBL/GenBank/DDBJ databases">
        <authorList>
            <person name="Kimball J.A."/>
            <person name="Haas M.W."/>
            <person name="Macchietto M."/>
            <person name="Kono T."/>
            <person name="Duquette J."/>
            <person name="Shao M."/>
        </authorList>
    </citation>
    <scope>NUCLEOTIDE SEQUENCE</scope>
    <source>
        <tissue evidence="1">Fresh leaf tissue</tissue>
    </source>
</reference>
<dbReference type="EMBL" id="JAAALK010000549">
    <property type="protein sequence ID" value="KAG8044549.1"/>
    <property type="molecule type" value="Genomic_DNA"/>
</dbReference>
<dbReference type="Proteomes" id="UP000729402">
    <property type="component" value="Unassembled WGS sequence"/>
</dbReference>
<keyword evidence="3" id="KW-1185">Reference proteome</keyword>
<proteinExistence type="predicted"/>
<evidence type="ECO:0000313" key="1">
    <source>
        <dbReference type="EMBL" id="KAG8043302.1"/>
    </source>
</evidence>
<gene>
    <name evidence="2" type="ORF">GUJ93_ZPchr0060g7190</name>
    <name evidence="1" type="ORF">GUJ93_ZPchr2161g7116</name>
</gene>
<name>A0A8J5R6P0_ZIZPA</name>
<protein>
    <submittedName>
        <fullName evidence="1">Uncharacterized protein</fullName>
    </submittedName>
</protein>
<evidence type="ECO:0000313" key="2">
    <source>
        <dbReference type="EMBL" id="KAG8044549.1"/>
    </source>
</evidence>
<evidence type="ECO:0000313" key="3">
    <source>
        <dbReference type="Proteomes" id="UP000729402"/>
    </source>
</evidence>
<reference evidence="1" key="1">
    <citation type="journal article" date="2021" name="bioRxiv">
        <title>Whole Genome Assembly and Annotation of Northern Wild Rice, Zizania palustris L., Supports a Whole Genome Duplication in the Zizania Genus.</title>
        <authorList>
            <person name="Haas M."/>
            <person name="Kono T."/>
            <person name="Macchietto M."/>
            <person name="Millas R."/>
            <person name="McGilp L."/>
            <person name="Shao M."/>
            <person name="Duquette J."/>
            <person name="Hirsch C.N."/>
            <person name="Kimball J."/>
        </authorList>
    </citation>
    <scope>NUCLEOTIDE SEQUENCE</scope>
    <source>
        <tissue evidence="1">Fresh leaf tissue</tissue>
    </source>
</reference>